<sequence>MNLSGFSNYRGGKGMGGLSNDLNEPRVIVMKDRLGDGNTDVQSLPTTNPATILTSVKRSVCESSKAEGEVVNEDVMNLVSGSVGADNVMSTNSTSASTKKSHVKKKICIYELRRS</sequence>
<organism evidence="2 3">
    <name type="scientific">Schistosoma mattheei</name>
    <dbReference type="NCBI Taxonomy" id="31246"/>
    <lineage>
        <taxon>Eukaryota</taxon>
        <taxon>Metazoa</taxon>
        <taxon>Spiralia</taxon>
        <taxon>Lophotrochozoa</taxon>
        <taxon>Platyhelminthes</taxon>
        <taxon>Trematoda</taxon>
        <taxon>Digenea</taxon>
        <taxon>Strigeidida</taxon>
        <taxon>Schistosomatoidea</taxon>
        <taxon>Schistosomatidae</taxon>
        <taxon>Schistosoma</taxon>
    </lineage>
</organism>
<proteinExistence type="predicted"/>
<protein>
    <submittedName>
        <fullName evidence="3">Uncharacterized protein</fullName>
    </submittedName>
</protein>
<reference evidence="3" key="1">
    <citation type="submission" date="2023-11" db="UniProtKB">
        <authorList>
            <consortium name="WormBaseParasite"/>
        </authorList>
    </citation>
    <scope>IDENTIFICATION</scope>
</reference>
<feature type="region of interest" description="Disordered" evidence="1">
    <location>
        <begin position="1"/>
        <end position="21"/>
    </location>
</feature>
<evidence type="ECO:0000256" key="1">
    <source>
        <dbReference type="SAM" id="MobiDB-lite"/>
    </source>
</evidence>
<dbReference type="Proteomes" id="UP000050791">
    <property type="component" value="Unassembled WGS sequence"/>
</dbReference>
<evidence type="ECO:0000313" key="3">
    <source>
        <dbReference type="WBParaSite" id="SMTH1_106440.1"/>
    </source>
</evidence>
<name>A0AA85ASP3_9TREM</name>
<evidence type="ECO:0000313" key="2">
    <source>
        <dbReference type="Proteomes" id="UP000050791"/>
    </source>
</evidence>
<accession>A0AA85ASP3</accession>
<dbReference type="AlphaFoldDB" id="A0AA85ASP3"/>
<dbReference type="WBParaSite" id="SMTH1_106440.1">
    <property type="protein sequence ID" value="SMTH1_106440.1"/>
    <property type="gene ID" value="SMTH1_106440"/>
</dbReference>